<keyword evidence="1" id="KW-0805">Transcription regulation</keyword>
<sequence>MKKIEPITNFDATFDRGDVFSDQCPSREVLRHVTGRWGMLVFFALRDGESHRFSELRRTIKGVSEKMLAQTLQQLEGDGFINRVVFPVVPPHVEYQLTPLGVEFAERVIDLIGWLEDNLVTIMDQRQQA</sequence>
<dbReference type="InterPro" id="IPR036390">
    <property type="entry name" value="WH_DNA-bd_sf"/>
</dbReference>
<dbReference type="PROSITE" id="PS51118">
    <property type="entry name" value="HTH_HXLR"/>
    <property type="match status" value="1"/>
</dbReference>
<evidence type="ECO:0000256" key="3">
    <source>
        <dbReference type="ARBA" id="ARBA00023163"/>
    </source>
</evidence>
<keyword evidence="2" id="KW-0238">DNA-binding</keyword>
<dbReference type="SUPFAM" id="SSF46785">
    <property type="entry name" value="Winged helix' DNA-binding domain"/>
    <property type="match status" value="1"/>
</dbReference>
<dbReference type="Gene3D" id="1.10.10.10">
    <property type="entry name" value="Winged helix-like DNA-binding domain superfamily/Winged helix DNA-binding domain"/>
    <property type="match status" value="1"/>
</dbReference>
<evidence type="ECO:0000313" key="5">
    <source>
        <dbReference type="EMBL" id="MFD1382950.1"/>
    </source>
</evidence>
<accession>A0ABW4B0M6</accession>
<name>A0ABW4B0M6_9GAMM</name>
<dbReference type="Proteomes" id="UP001597059">
    <property type="component" value="Unassembled WGS sequence"/>
</dbReference>
<reference evidence="6" key="1">
    <citation type="journal article" date="2019" name="Int. J. Syst. Evol. Microbiol.">
        <title>The Global Catalogue of Microorganisms (GCM) 10K type strain sequencing project: providing services to taxonomists for standard genome sequencing and annotation.</title>
        <authorList>
            <consortium name="The Broad Institute Genomics Platform"/>
            <consortium name="The Broad Institute Genome Sequencing Center for Infectious Disease"/>
            <person name="Wu L."/>
            <person name="Ma J."/>
        </authorList>
    </citation>
    <scope>NUCLEOTIDE SEQUENCE [LARGE SCALE GENOMIC DNA]</scope>
    <source>
        <strain evidence="6">JCM 30774</strain>
    </source>
</reference>
<evidence type="ECO:0000313" key="6">
    <source>
        <dbReference type="Proteomes" id="UP001597059"/>
    </source>
</evidence>
<keyword evidence="3" id="KW-0804">Transcription</keyword>
<dbReference type="PANTHER" id="PTHR33204:SF37">
    <property type="entry name" value="HTH-TYPE TRANSCRIPTIONAL REGULATOR YODB"/>
    <property type="match status" value="1"/>
</dbReference>
<evidence type="ECO:0000259" key="4">
    <source>
        <dbReference type="PROSITE" id="PS51118"/>
    </source>
</evidence>
<protein>
    <submittedName>
        <fullName evidence="5">Winged helix-turn-helix transcriptional regulator</fullName>
    </submittedName>
</protein>
<proteinExistence type="predicted"/>
<dbReference type="InterPro" id="IPR002577">
    <property type="entry name" value="HTH_HxlR"/>
</dbReference>
<dbReference type="PANTHER" id="PTHR33204">
    <property type="entry name" value="TRANSCRIPTIONAL REGULATOR, MARR FAMILY"/>
    <property type="match status" value="1"/>
</dbReference>
<gene>
    <name evidence="5" type="ORF">ACFQ45_06215</name>
</gene>
<evidence type="ECO:0000256" key="2">
    <source>
        <dbReference type="ARBA" id="ARBA00023125"/>
    </source>
</evidence>
<dbReference type="Pfam" id="PF01638">
    <property type="entry name" value="HxlR"/>
    <property type="match status" value="1"/>
</dbReference>
<evidence type="ECO:0000256" key="1">
    <source>
        <dbReference type="ARBA" id="ARBA00023015"/>
    </source>
</evidence>
<dbReference type="EMBL" id="JBHTMN010000007">
    <property type="protein sequence ID" value="MFD1382950.1"/>
    <property type="molecule type" value="Genomic_DNA"/>
</dbReference>
<organism evidence="5 6">
    <name type="scientific">Rhodanobacter aciditrophus</name>
    <dbReference type="NCBI Taxonomy" id="1623218"/>
    <lineage>
        <taxon>Bacteria</taxon>
        <taxon>Pseudomonadati</taxon>
        <taxon>Pseudomonadota</taxon>
        <taxon>Gammaproteobacteria</taxon>
        <taxon>Lysobacterales</taxon>
        <taxon>Rhodanobacteraceae</taxon>
        <taxon>Rhodanobacter</taxon>
    </lineage>
</organism>
<comment type="caution">
    <text evidence="5">The sequence shown here is derived from an EMBL/GenBank/DDBJ whole genome shotgun (WGS) entry which is preliminary data.</text>
</comment>
<feature type="domain" description="HTH hxlR-type" evidence="4">
    <location>
        <begin position="24"/>
        <end position="123"/>
    </location>
</feature>
<dbReference type="InterPro" id="IPR036388">
    <property type="entry name" value="WH-like_DNA-bd_sf"/>
</dbReference>
<dbReference type="RefSeq" id="WP_377366128.1">
    <property type="nucleotide sequence ID" value="NZ_JBHTMN010000007.1"/>
</dbReference>
<keyword evidence="6" id="KW-1185">Reference proteome</keyword>